<dbReference type="EMBL" id="JAUSWG010000016">
    <property type="protein sequence ID" value="MDQ0557926.1"/>
    <property type="molecule type" value="Genomic_DNA"/>
</dbReference>
<proteinExistence type="predicted"/>
<keyword evidence="1" id="KW-0812">Transmembrane</keyword>
<accession>A0ABU0N431</accession>
<feature type="transmembrane region" description="Helical" evidence="1">
    <location>
        <begin position="195"/>
        <end position="215"/>
    </location>
</feature>
<keyword evidence="1" id="KW-0472">Membrane</keyword>
<dbReference type="RefSeq" id="WP_307509684.1">
    <property type="nucleotide sequence ID" value="NZ_BAAACE010000001.1"/>
</dbReference>
<keyword evidence="1" id="KW-1133">Transmembrane helix</keyword>
<evidence type="ECO:0008006" key="4">
    <source>
        <dbReference type="Google" id="ProtNLM"/>
    </source>
</evidence>
<reference evidence="2 3" key="1">
    <citation type="submission" date="2023-07" db="EMBL/GenBank/DDBJ databases">
        <title>Genomic Encyclopedia of Type Strains, Phase IV (KMG-IV): sequencing the most valuable type-strain genomes for metagenomic binning, comparative biology and taxonomic classification.</title>
        <authorList>
            <person name="Goeker M."/>
        </authorList>
    </citation>
    <scope>NUCLEOTIDE SEQUENCE [LARGE SCALE GENOMIC DNA]</scope>
    <source>
        <strain evidence="2 3">DSM 15049</strain>
    </source>
</reference>
<feature type="transmembrane region" description="Helical" evidence="1">
    <location>
        <begin position="81"/>
        <end position="103"/>
    </location>
</feature>
<dbReference type="Proteomes" id="UP001232584">
    <property type="component" value="Unassembled WGS sequence"/>
</dbReference>
<evidence type="ECO:0000256" key="1">
    <source>
        <dbReference type="SAM" id="Phobius"/>
    </source>
</evidence>
<evidence type="ECO:0000313" key="2">
    <source>
        <dbReference type="EMBL" id="MDQ0557926.1"/>
    </source>
</evidence>
<feature type="transmembrane region" description="Helical" evidence="1">
    <location>
        <begin position="163"/>
        <end position="183"/>
    </location>
</feature>
<evidence type="ECO:0000313" key="3">
    <source>
        <dbReference type="Proteomes" id="UP001232584"/>
    </source>
</evidence>
<protein>
    <recommendedName>
        <fullName evidence="4">DUF1700 domain-containing protein</fullName>
    </recommendedName>
</protein>
<name>A0ABU0N431_9FIRM</name>
<keyword evidence="3" id="KW-1185">Reference proteome</keyword>
<dbReference type="NCBIfam" id="NF038403">
    <property type="entry name" value="perm_prefix_1"/>
    <property type="match status" value="1"/>
</dbReference>
<dbReference type="InterPro" id="IPR047928">
    <property type="entry name" value="Perm_prefix_1"/>
</dbReference>
<gene>
    <name evidence="2" type="ORF">QOZ92_003061</name>
</gene>
<comment type="caution">
    <text evidence="2">The sequence shown here is derived from an EMBL/GenBank/DDBJ whole genome shotgun (WGS) entry which is preliminary data.</text>
</comment>
<feature type="transmembrane region" description="Helical" evidence="1">
    <location>
        <begin position="109"/>
        <end position="130"/>
    </location>
</feature>
<sequence>MTTEKNSIENFLQSVCRFICAEERAQDIRDELKDHIDSYIDEYTNDGMTIEDATSKALKQMGDPYALSSTFKDKIYKKNRLFIASLIVFFMLILLSINIYAYMNNFYTFIDFWIDISFIICSIPLIIILIKTFKKSQKLYKTDPLFYIQTCKESSLYEKGLKCFELIFIFSILINIVPDLKAFNFIPTNKITLETLSTIAILIMDLSIVIILYYLGPKKTKNIVYTEGILTFDSFIPWDNIVGYRWVKEHSKNKVIYSIELKLKKKSSYSYLSRRQLIKVSSYQINLVDEIFKTNNIEHRQCF</sequence>
<organism evidence="2 3">
    <name type="scientific">Paraclostridium ghonii</name>
    <dbReference type="NCBI Taxonomy" id="29358"/>
    <lineage>
        <taxon>Bacteria</taxon>
        <taxon>Bacillati</taxon>
        <taxon>Bacillota</taxon>
        <taxon>Clostridia</taxon>
        <taxon>Peptostreptococcales</taxon>
        <taxon>Peptostreptococcaceae</taxon>
        <taxon>Paraclostridium</taxon>
    </lineage>
</organism>